<evidence type="ECO:0000259" key="3">
    <source>
        <dbReference type="PROSITE" id="PS51762"/>
    </source>
</evidence>
<gene>
    <name evidence="4" type="ORF">GCM10023143_11150</name>
</gene>
<dbReference type="InterPro" id="IPR000757">
    <property type="entry name" value="Beta-glucanase-like"/>
</dbReference>
<dbReference type="PROSITE" id="PS51762">
    <property type="entry name" value="GH16_2"/>
    <property type="match status" value="1"/>
</dbReference>
<dbReference type="InterPro" id="IPR013320">
    <property type="entry name" value="ConA-like_dom_sf"/>
</dbReference>
<dbReference type="CDD" id="cd08023">
    <property type="entry name" value="GH16_laminarinase_like"/>
    <property type="match status" value="1"/>
</dbReference>
<dbReference type="PANTHER" id="PTHR10963">
    <property type="entry name" value="GLYCOSYL HYDROLASE-RELATED"/>
    <property type="match status" value="1"/>
</dbReference>
<evidence type="ECO:0000313" key="4">
    <source>
        <dbReference type="EMBL" id="GAA4305703.1"/>
    </source>
</evidence>
<feature type="chain" id="PRO_5045156878" description="GH16 domain-containing protein" evidence="2">
    <location>
        <begin position="27"/>
        <end position="284"/>
    </location>
</feature>
<sequence length="284" mass="32110">MTTHRKFIAAPILCGMLFLLSQTACAQTPAGKNGRLLVWSDEFDRDGLPDSSKWSYETGFVRNNEAQYYTYARRENARVENGCLVIEGRKESYPNAAYHAGSSDWREKAGSSSYTSACLITRGKAAWKYGRIEVRARIPHGLGVWPAIWMLGDNEQQVGWPACGEIDIMEFVGHDPTHIHGTIHYAGPVDKKHASAGAEISDPHPYDDFHVYAIEWDSARIDIYYDDKKYNSFLLDKAGKGTDNPFRKPQYLLLNLALGGSWGREIDDAIFPQSFLIDYVRVYR</sequence>
<protein>
    <recommendedName>
        <fullName evidence="3">GH16 domain-containing protein</fullName>
    </recommendedName>
</protein>
<comment type="similarity">
    <text evidence="1">Belongs to the glycosyl hydrolase 16 family.</text>
</comment>
<comment type="caution">
    <text evidence="4">The sequence shown here is derived from an EMBL/GenBank/DDBJ whole genome shotgun (WGS) entry which is preliminary data.</text>
</comment>
<dbReference type="EMBL" id="BAABFN010000002">
    <property type="protein sequence ID" value="GAA4305703.1"/>
    <property type="molecule type" value="Genomic_DNA"/>
</dbReference>
<proteinExistence type="inferred from homology"/>
<evidence type="ECO:0000256" key="2">
    <source>
        <dbReference type="SAM" id="SignalP"/>
    </source>
</evidence>
<evidence type="ECO:0000313" key="5">
    <source>
        <dbReference type="Proteomes" id="UP001501207"/>
    </source>
</evidence>
<dbReference type="Gene3D" id="2.60.120.200">
    <property type="match status" value="1"/>
</dbReference>
<dbReference type="Pfam" id="PF00722">
    <property type="entry name" value="Glyco_hydro_16"/>
    <property type="match status" value="1"/>
</dbReference>
<name>A0ABP8FK70_9BACT</name>
<keyword evidence="2" id="KW-0732">Signal</keyword>
<evidence type="ECO:0000256" key="1">
    <source>
        <dbReference type="ARBA" id="ARBA00006865"/>
    </source>
</evidence>
<reference evidence="5" key="1">
    <citation type="journal article" date="2019" name="Int. J. Syst. Evol. Microbiol.">
        <title>The Global Catalogue of Microorganisms (GCM) 10K type strain sequencing project: providing services to taxonomists for standard genome sequencing and annotation.</title>
        <authorList>
            <consortium name="The Broad Institute Genomics Platform"/>
            <consortium name="The Broad Institute Genome Sequencing Center for Infectious Disease"/>
            <person name="Wu L."/>
            <person name="Ma J."/>
        </authorList>
    </citation>
    <scope>NUCLEOTIDE SEQUENCE [LARGE SCALE GENOMIC DNA]</scope>
    <source>
        <strain evidence="5">JCM 17664</strain>
    </source>
</reference>
<organism evidence="4 5">
    <name type="scientific">Compostibacter hankyongensis</name>
    <dbReference type="NCBI Taxonomy" id="1007089"/>
    <lineage>
        <taxon>Bacteria</taxon>
        <taxon>Pseudomonadati</taxon>
        <taxon>Bacteroidota</taxon>
        <taxon>Chitinophagia</taxon>
        <taxon>Chitinophagales</taxon>
        <taxon>Chitinophagaceae</taxon>
        <taxon>Compostibacter</taxon>
    </lineage>
</organism>
<feature type="domain" description="GH16" evidence="3">
    <location>
        <begin position="21"/>
        <end position="284"/>
    </location>
</feature>
<dbReference type="PANTHER" id="PTHR10963:SF55">
    <property type="entry name" value="GLYCOSIDE HYDROLASE FAMILY 16 PROTEIN"/>
    <property type="match status" value="1"/>
</dbReference>
<dbReference type="Proteomes" id="UP001501207">
    <property type="component" value="Unassembled WGS sequence"/>
</dbReference>
<dbReference type="RefSeq" id="WP_344976774.1">
    <property type="nucleotide sequence ID" value="NZ_BAABFN010000002.1"/>
</dbReference>
<keyword evidence="5" id="KW-1185">Reference proteome</keyword>
<feature type="signal peptide" evidence="2">
    <location>
        <begin position="1"/>
        <end position="26"/>
    </location>
</feature>
<dbReference type="SUPFAM" id="SSF49899">
    <property type="entry name" value="Concanavalin A-like lectins/glucanases"/>
    <property type="match status" value="1"/>
</dbReference>
<accession>A0ABP8FK70</accession>
<dbReference type="InterPro" id="IPR050546">
    <property type="entry name" value="Glycosyl_Hydrlase_16"/>
</dbReference>